<comment type="caution">
    <text evidence="1">The sequence shown here is derived from an EMBL/GenBank/DDBJ whole genome shotgun (WGS) entry which is preliminary data.</text>
</comment>
<keyword evidence="2" id="KW-1185">Reference proteome</keyword>
<gene>
    <name evidence="1" type="primary">jg4184</name>
    <name evidence="1" type="ORF">PAEG_LOCUS23345</name>
</gene>
<dbReference type="Proteomes" id="UP000838756">
    <property type="component" value="Unassembled WGS sequence"/>
</dbReference>
<sequence length="90" mass="9555">MTRRMSPVANVPHKLAIRMERVIGVLSRHGAHPAGHAGALAALCTAQWDTNGLMVRKEARDAVAASEAAYPFFIDSASAAAISSAKWGER</sequence>
<name>A0A8S4S9T0_9NEOP</name>
<dbReference type="EMBL" id="CAKXAJ010026146">
    <property type="protein sequence ID" value="CAH2258448.1"/>
    <property type="molecule type" value="Genomic_DNA"/>
</dbReference>
<evidence type="ECO:0000313" key="1">
    <source>
        <dbReference type="EMBL" id="CAH2258448.1"/>
    </source>
</evidence>
<evidence type="ECO:0000313" key="2">
    <source>
        <dbReference type="Proteomes" id="UP000838756"/>
    </source>
</evidence>
<proteinExistence type="predicted"/>
<accession>A0A8S4S9T0</accession>
<protein>
    <submittedName>
        <fullName evidence="1">Jg4184 protein</fullName>
    </submittedName>
</protein>
<reference evidence="1" key="1">
    <citation type="submission" date="2022-03" db="EMBL/GenBank/DDBJ databases">
        <authorList>
            <person name="Lindestad O."/>
        </authorList>
    </citation>
    <scope>NUCLEOTIDE SEQUENCE</scope>
</reference>
<dbReference type="AlphaFoldDB" id="A0A8S4S9T0"/>
<organism evidence="1 2">
    <name type="scientific">Pararge aegeria aegeria</name>
    <dbReference type="NCBI Taxonomy" id="348720"/>
    <lineage>
        <taxon>Eukaryota</taxon>
        <taxon>Metazoa</taxon>
        <taxon>Ecdysozoa</taxon>
        <taxon>Arthropoda</taxon>
        <taxon>Hexapoda</taxon>
        <taxon>Insecta</taxon>
        <taxon>Pterygota</taxon>
        <taxon>Neoptera</taxon>
        <taxon>Endopterygota</taxon>
        <taxon>Lepidoptera</taxon>
        <taxon>Glossata</taxon>
        <taxon>Ditrysia</taxon>
        <taxon>Papilionoidea</taxon>
        <taxon>Nymphalidae</taxon>
        <taxon>Satyrinae</taxon>
        <taxon>Satyrini</taxon>
        <taxon>Parargina</taxon>
        <taxon>Pararge</taxon>
    </lineage>
</organism>